<reference evidence="2 3" key="1">
    <citation type="journal article" date="2012" name="Science">
        <title>The Paleozoic origin of enzymatic lignin decomposition reconstructed from 31 fungal genomes.</title>
        <authorList>
            <person name="Floudas D."/>
            <person name="Binder M."/>
            <person name="Riley R."/>
            <person name="Barry K."/>
            <person name="Blanchette R.A."/>
            <person name="Henrissat B."/>
            <person name="Martinez A.T."/>
            <person name="Otillar R."/>
            <person name="Spatafora J.W."/>
            <person name="Yadav J.S."/>
            <person name="Aerts A."/>
            <person name="Benoit I."/>
            <person name="Boyd A."/>
            <person name="Carlson A."/>
            <person name="Copeland A."/>
            <person name="Coutinho P.M."/>
            <person name="de Vries R.P."/>
            <person name="Ferreira P."/>
            <person name="Findley K."/>
            <person name="Foster B."/>
            <person name="Gaskell J."/>
            <person name="Glotzer D."/>
            <person name="Gorecki P."/>
            <person name="Heitman J."/>
            <person name="Hesse C."/>
            <person name="Hori C."/>
            <person name="Igarashi K."/>
            <person name="Jurgens J.A."/>
            <person name="Kallen N."/>
            <person name="Kersten P."/>
            <person name="Kohler A."/>
            <person name="Kuees U."/>
            <person name="Kumar T.K.A."/>
            <person name="Kuo A."/>
            <person name="LaButti K."/>
            <person name="Larrondo L.F."/>
            <person name="Lindquist E."/>
            <person name="Ling A."/>
            <person name="Lombard V."/>
            <person name="Lucas S."/>
            <person name="Lundell T."/>
            <person name="Martin R."/>
            <person name="McLaughlin D.J."/>
            <person name="Morgenstern I."/>
            <person name="Morin E."/>
            <person name="Murat C."/>
            <person name="Nagy L.G."/>
            <person name="Nolan M."/>
            <person name="Ohm R.A."/>
            <person name="Patyshakuliyeva A."/>
            <person name="Rokas A."/>
            <person name="Ruiz-Duenas F.J."/>
            <person name="Sabat G."/>
            <person name="Salamov A."/>
            <person name="Samejima M."/>
            <person name="Schmutz J."/>
            <person name="Slot J.C."/>
            <person name="St John F."/>
            <person name="Stenlid J."/>
            <person name="Sun H."/>
            <person name="Sun S."/>
            <person name="Syed K."/>
            <person name="Tsang A."/>
            <person name="Wiebenga A."/>
            <person name="Young D."/>
            <person name="Pisabarro A."/>
            <person name="Eastwood D.C."/>
            <person name="Martin F."/>
            <person name="Cullen D."/>
            <person name="Grigoriev I.V."/>
            <person name="Hibbett D.S."/>
        </authorList>
    </citation>
    <scope>NUCLEOTIDE SEQUENCE [LARGE SCALE GENOMIC DNA]</scope>
    <source>
        <strain evidence="2 3">MD-104</strain>
    </source>
</reference>
<gene>
    <name evidence="2" type="ORF">WOLCODRAFT_145268</name>
</gene>
<name>A0A2H3JS37_WOLCO</name>
<dbReference type="EMBL" id="KB468168">
    <property type="protein sequence ID" value="PCH44966.1"/>
    <property type="molecule type" value="Genomic_DNA"/>
</dbReference>
<keyword evidence="1" id="KW-1133">Transmembrane helix</keyword>
<keyword evidence="1" id="KW-0472">Membrane</keyword>
<organism evidence="2 3">
    <name type="scientific">Wolfiporia cocos (strain MD-104)</name>
    <name type="common">Brown rot fungus</name>
    <dbReference type="NCBI Taxonomy" id="742152"/>
    <lineage>
        <taxon>Eukaryota</taxon>
        <taxon>Fungi</taxon>
        <taxon>Dikarya</taxon>
        <taxon>Basidiomycota</taxon>
        <taxon>Agaricomycotina</taxon>
        <taxon>Agaricomycetes</taxon>
        <taxon>Polyporales</taxon>
        <taxon>Phaeolaceae</taxon>
        <taxon>Wolfiporia</taxon>
    </lineage>
</organism>
<evidence type="ECO:0000313" key="3">
    <source>
        <dbReference type="Proteomes" id="UP000218811"/>
    </source>
</evidence>
<evidence type="ECO:0000256" key="1">
    <source>
        <dbReference type="SAM" id="Phobius"/>
    </source>
</evidence>
<dbReference type="Proteomes" id="UP000218811">
    <property type="component" value="Unassembled WGS sequence"/>
</dbReference>
<protein>
    <submittedName>
        <fullName evidence="2">Uncharacterized protein</fullName>
    </submittedName>
</protein>
<dbReference type="OrthoDB" id="2804057at2759"/>
<dbReference type="AlphaFoldDB" id="A0A2H3JS37"/>
<proteinExistence type="predicted"/>
<accession>A0A2H3JS37</accession>
<feature type="transmembrane region" description="Helical" evidence="1">
    <location>
        <begin position="60"/>
        <end position="80"/>
    </location>
</feature>
<evidence type="ECO:0000313" key="2">
    <source>
        <dbReference type="EMBL" id="PCH44966.1"/>
    </source>
</evidence>
<sequence length="379" mass="40242">MVAFENMVCATRVNPVAHPDNPWKEQGCPMAPATSSDAPSATTTHVLHARFLVSPKTSPVLLALTLLGAVAVLSALIYMYTMDRRRARAIQAQRRGVRALVLSDFGGSPLGSGDDVFKSDGPKPLILPALATVRSSRGKASILKSFVGKFPRDGFKRLVRHASPSPPISGSVLSTCDNGYNAGAAKKAIIGLGFEGLDEDWTRAHLRAFRAAQDIRLSLPLGPSSEPTIGFKGDSQYSLASDGCSLHSEDMPVLRAAHIPTITVPAPAMMVDHYIGPQQSPLSASSDGEYSIHETVAADYLQVIMSSWTAPKEASWVEIDHIEDTAAVNTSNVPGNRPVLAPPPLPPASVESTAHELDMSDSVVAIHDASLEDVRVADS</sequence>
<keyword evidence="1" id="KW-0812">Transmembrane</keyword>
<keyword evidence="3" id="KW-1185">Reference proteome</keyword>